<reference evidence="2 3" key="1">
    <citation type="journal article" date="2006" name="Int. J. Syst. Evol. Microbiol.">
        <title>Myroides pelagicus sp. nov., isolated from seawater in Thailand.</title>
        <authorList>
            <person name="Yoon J."/>
            <person name="Maneerat S."/>
            <person name="Kawai F."/>
            <person name="Yokota A."/>
        </authorList>
    </citation>
    <scope>NUCLEOTIDE SEQUENCE [LARGE SCALE GENOMIC DNA]</scope>
    <source>
        <strain evidence="2 3">SM1T</strain>
    </source>
</reference>
<accession>A0A7K1GLY1</accession>
<sequence>MELYKYGSGYRVEVRWMREKDGVFEHLFTSDYDEVPFKTLKLGFAASTGSAVNFHEIRGLSVFVPEGVKVEKRANKQSAAVGEDLEYTVEVRNLSQSFYEGIVLNDLLTELSPYYEVSSISFKSELGLVETKAVNFDATAKNIKDIKVNLGSRDAAVFTIKGKVKQLPASGKITNTAKIDASALSFTSEEAKDPNRFISTVETLVTPEGPCGCPEGAIALETVEANVTLAGDKKYCVSGDISVKDLVVENGAYLLKFRT</sequence>
<name>A0A7K1GLY1_9FLAO</name>
<dbReference type="Proteomes" id="UP000488936">
    <property type="component" value="Unassembled WGS sequence"/>
</dbReference>
<gene>
    <name evidence="2" type="ORF">GJV77_07875</name>
</gene>
<proteinExistence type="predicted"/>
<dbReference type="EMBL" id="WMJY01000015">
    <property type="protein sequence ID" value="MTH29836.1"/>
    <property type="molecule type" value="Genomic_DNA"/>
</dbReference>
<dbReference type="AlphaFoldDB" id="A0A7K1GLY1"/>
<dbReference type="InterPro" id="IPR001434">
    <property type="entry name" value="OmcB-like_DUF11"/>
</dbReference>
<dbReference type="Pfam" id="PF01345">
    <property type="entry name" value="DUF11"/>
    <property type="match status" value="1"/>
</dbReference>
<evidence type="ECO:0000259" key="1">
    <source>
        <dbReference type="Pfam" id="PF01345"/>
    </source>
</evidence>
<keyword evidence="3" id="KW-1185">Reference proteome</keyword>
<protein>
    <recommendedName>
        <fullName evidence="1">DUF11 domain-containing protein</fullName>
    </recommendedName>
</protein>
<dbReference type="RefSeq" id="WP_155035831.1">
    <property type="nucleotide sequence ID" value="NZ_JAYMMG010000019.1"/>
</dbReference>
<evidence type="ECO:0000313" key="2">
    <source>
        <dbReference type="EMBL" id="MTH29836.1"/>
    </source>
</evidence>
<evidence type="ECO:0000313" key="3">
    <source>
        <dbReference type="Proteomes" id="UP000488936"/>
    </source>
</evidence>
<dbReference type="OrthoDB" id="5726170at2"/>
<comment type="caution">
    <text evidence="2">The sequence shown here is derived from an EMBL/GenBank/DDBJ whole genome shotgun (WGS) entry which is preliminary data.</text>
</comment>
<feature type="domain" description="DUF11" evidence="1">
    <location>
        <begin position="68"/>
        <end position="182"/>
    </location>
</feature>
<organism evidence="2 3">
    <name type="scientific">Myroides pelagicus</name>
    <dbReference type="NCBI Taxonomy" id="270914"/>
    <lineage>
        <taxon>Bacteria</taxon>
        <taxon>Pseudomonadati</taxon>
        <taxon>Bacteroidota</taxon>
        <taxon>Flavobacteriia</taxon>
        <taxon>Flavobacteriales</taxon>
        <taxon>Flavobacteriaceae</taxon>
        <taxon>Myroides</taxon>
    </lineage>
</organism>
<dbReference type="Gene3D" id="2.60.40.740">
    <property type="match status" value="1"/>
</dbReference>